<keyword evidence="2" id="KW-1185">Reference proteome</keyword>
<dbReference type="EMBL" id="BAAAPB010000001">
    <property type="protein sequence ID" value="GAA1957150.1"/>
    <property type="molecule type" value="Genomic_DNA"/>
</dbReference>
<dbReference type="Proteomes" id="UP001500571">
    <property type="component" value="Unassembled WGS sequence"/>
</dbReference>
<protein>
    <submittedName>
        <fullName evidence="1">Uncharacterized protein</fullName>
    </submittedName>
</protein>
<name>A0ABN2QSD5_9ACTN</name>
<evidence type="ECO:0000313" key="2">
    <source>
        <dbReference type="Proteomes" id="UP001500571"/>
    </source>
</evidence>
<organism evidence="1 2">
    <name type="scientific">Nocardioides panacihumi</name>
    <dbReference type="NCBI Taxonomy" id="400774"/>
    <lineage>
        <taxon>Bacteria</taxon>
        <taxon>Bacillati</taxon>
        <taxon>Actinomycetota</taxon>
        <taxon>Actinomycetes</taxon>
        <taxon>Propionibacteriales</taxon>
        <taxon>Nocardioidaceae</taxon>
        <taxon>Nocardioides</taxon>
    </lineage>
</organism>
<proteinExistence type="predicted"/>
<dbReference type="RefSeq" id="WP_344044128.1">
    <property type="nucleotide sequence ID" value="NZ_BAAAPB010000001.1"/>
</dbReference>
<comment type="caution">
    <text evidence="1">The sequence shown here is derived from an EMBL/GenBank/DDBJ whole genome shotgun (WGS) entry which is preliminary data.</text>
</comment>
<evidence type="ECO:0000313" key="1">
    <source>
        <dbReference type="EMBL" id="GAA1957150.1"/>
    </source>
</evidence>
<reference evidence="2" key="1">
    <citation type="journal article" date="2019" name="Int. J. Syst. Evol. Microbiol.">
        <title>The Global Catalogue of Microorganisms (GCM) 10K type strain sequencing project: providing services to taxonomists for standard genome sequencing and annotation.</title>
        <authorList>
            <consortium name="The Broad Institute Genomics Platform"/>
            <consortium name="The Broad Institute Genome Sequencing Center for Infectious Disease"/>
            <person name="Wu L."/>
            <person name="Ma J."/>
        </authorList>
    </citation>
    <scope>NUCLEOTIDE SEQUENCE [LARGE SCALE GENOMIC DNA]</scope>
    <source>
        <strain evidence="2">JCM 15309</strain>
    </source>
</reference>
<sequence>MELFHVDMSAADLISGPGPLAVGHEATGLAAILVEGQEVLVSDSDGEFHAAVVLSVDSSEGEPVYALHIGARLPMDMAAQRLTDVDMLPENQGLHEIVDLLGDLRRAQAFTRQP</sequence>
<accession>A0ABN2QSD5</accession>
<gene>
    <name evidence="1" type="ORF">GCM10009798_15670</name>
</gene>